<evidence type="ECO:0000259" key="7">
    <source>
        <dbReference type="PROSITE" id="PS51745"/>
    </source>
</evidence>
<dbReference type="SMART" id="SM00291">
    <property type="entry name" value="ZnF_ZZ"/>
    <property type="match status" value="4"/>
</dbReference>
<keyword evidence="9" id="KW-1185">Reference proteome</keyword>
<dbReference type="CDD" id="cd02249">
    <property type="entry name" value="ZZ"/>
    <property type="match status" value="1"/>
</dbReference>
<proteinExistence type="predicted"/>
<feature type="compositionally biased region" description="Low complexity" evidence="5">
    <location>
        <begin position="405"/>
        <end position="422"/>
    </location>
</feature>
<accession>A0A4R0RNA8</accession>
<dbReference type="SUPFAM" id="SSF54277">
    <property type="entry name" value="CAD &amp; PB1 domains"/>
    <property type="match status" value="1"/>
</dbReference>
<dbReference type="GO" id="GO:0007032">
    <property type="term" value="P:endosome organization"/>
    <property type="evidence" value="ECO:0007669"/>
    <property type="project" value="TreeGrafter"/>
</dbReference>
<evidence type="ECO:0000256" key="5">
    <source>
        <dbReference type="SAM" id="MobiDB-lite"/>
    </source>
</evidence>
<dbReference type="Pfam" id="PF00564">
    <property type="entry name" value="PB1"/>
    <property type="match status" value="1"/>
</dbReference>
<feature type="compositionally biased region" description="Polar residues" evidence="5">
    <location>
        <begin position="218"/>
        <end position="241"/>
    </location>
</feature>
<feature type="region of interest" description="Disordered" evidence="5">
    <location>
        <begin position="356"/>
        <end position="441"/>
    </location>
</feature>
<feature type="region of interest" description="Disordered" evidence="5">
    <location>
        <begin position="1"/>
        <end position="23"/>
    </location>
</feature>
<comment type="caution">
    <text evidence="8">The sequence shown here is derived from an EMBL/GenBank/DDBJ whole genome shotgun (WGS) entry which is preliminary data.</text>
</comment>
<evidence type="ECO:0000256" key="3">
    <source>
        <dbReference type="ARBA" id="ARBA00022833"/>
    </source>
</evidence>
<dbReference type="PANTHER" id="PTHR15090:SF0">
    <property type="entry name" value="SEQUESTOSOME-1"/>
    <property type="match status" value="1"/>
</dbReference>
<dbReference type="Proteomes" id="UP000292702">
    <property type="component" value="Unassembled WGS sequence"/>
</dbReference>
<dbReference type="InterPro" id="IPR000433">
    <property type="entry name" value="Znf_ZZ"/>
</dbReference>
<dbReference type="InterPro" id="IPR043145">
    <property type="entry name" value="Znf_ZZ_sf"/>
</dbReference>
<evidence type="ECO:0000313" key="8">
    <source>
        <dbReference type="EMBL" id="TCD69146.1"/>
    </source>
</evidence>
<dbReference type="Pfam" id="PF00569">
    <property type="entry name" value="ZZ"/>
    <property type="match status" value="3"/>
</dbReference>
<dbReference type="EMBL" id="RWJN01000048">
    <property type="protein sequence ID" value="TCD69146.1"/>
    <property type="molecule type" value="Genomic_DNA"/>
</dbReference>
<organism evidence="8 9">
    <name type="scientific">Steccherinum ochraceum</name>
    <dbReference type="NCBI Taxonomy" id="92696"/>
    <lineage>
        <taxon>Eukaryota</taxon>
        <taxon>Fungi</taxon>
        <taxon>Dikarya</taxon>
        <taxon>Basidiomycota</taxon>
        <taxon>Agaricomycotina</taxon>
        <taxon>Agaricomycetes</taxon>
        <taxon>Polyporales</taxon>
        <taxon>Steccherinaceae</taxon>
        <taxon>Steccherinum</taxon>
    </lineage>
</organism>
<feature type="domain" description="PB1" evidence="7">
    <location>
        <begin position="26"/>
        <end position="118"/>
    </location>
</feature>
<dbReference type="GO" id="GO:0005080">
    <property type="term" value="F:protein kinase C binding"/>
    <property type="evidence" value="ECO:0007669"/>
    <property type="project" value="TreeGrafter"/>
</dbReference>
<feature type="domain" description="ZZ-type" evidence="6">
    <location>
        <begin position="742"/>
        <end position="803"/>
    </location>
</feature>
<feature type="compositionally biased region" description="Polar residues" evidence="5">
    <location>
        <begin position="158"/>
        <end position="167"/>
    </location>
</feature>
<evidence type="ECO:0000256" key="1">
    <source>
        <dbReference type="ARBA" id="ARBA00022723"/>
    </source>
</evidence>
<dbReference type="GO" id="GO:0008270">
    <property type="term" value="F:zinc ion binding"/>
    <property type="evidence" value="ECO:0007669"/>
    <property type="project" value="UniProtKB-KW"/>
</dbReference>
<reference evidence="8 9" key="1">
    <citation type="submission" date="2018-11" db="EMBL/GenBank/DDBJ databases">
        <title>Genome assembly of Steccherinum ochraceum LE-BIN_3174, the white-rot fungus of the Steccherinaceae family (The Residual Polyporoid clade, Polyporales, Basidiomycota).</title>
        <authorList>
            <person name="Fedorova T.V."/>
            <person name="Glazunova O.A."/>
            <person name="Landesman E.O."/>
            <person name="Moiseenko K.V."/>
            <person name="Psurtseva N.V."/>
            <person name="Savinova O.S."/>
            <person name="Shakhova N.V."/>
            <person name="Tyazhelova T.V."/>
            <person name="Vasina D.V."/>
        </authorList>
    </citation>
    <scope>NUCLEOTIDE SEQUENCE [LARGE SCALE GENOMIC DNA]</scope>
    <source>
        <strain evidence="8 9">LE-BIN_3174</strain>
    </source>
</reference>
<dbReference type="InterPro" id="IPR052260">
    <property type="entry name" value="Autophagy_Rcpt_SigReg"/>
</dbReference>
<evidence type="ECO:0000256" key="2">
    <source>
        <dbReference type="ARBA" id="ARBA00022771"/>
    </source>
</evidence>
<evidence type="ECO:0000313" key="9">
    <source>
        <dbReference type="Proteomes" id="UP000292702"/>
    </source>
</evidence>
<dbReference type="GO" id="GO:0044753">
    <property type="term" value="C:amphisome"/>
    <property type="evidence" value="ECO:0007669"/>
    <property type="project" value="TreeGrafter"/>
</dbReference>
<feature type="region of interest" description="Disordered" evidence="5">
    <location>
        <begin position="611"/>
        <end position="641"/>
    </location>
</feature>
<keyword evidence="3" id="KW-0862">Zinc</keyword>
<dbReference type="GO" id="GO:0035973">
    <property type="term" value="P:aggrephagy"/>
    <property type="evidence" value="ECO:0007669"/>
    <property type="project" value="TreeGrafter"/>
</dbReference>
<dbReference type="SUPFAM" id="SSF57850">
    <property type="entry name" value="RING/U-box"/>
    <property type="match status" value="4"/>
</dbReference>
<feature type="region of interest" description="Disordered" evidence="5">
    <location>
        <begin position="307"/>
        <end position="328"/>
    </location>
</feature>
<dbReference type="GO" id="GO:0000423">
    <property type="term" value="P:mitophagy"/>
    <property type="evidence" value="ECO:0007669"/>
    <property type="project" value="TreeGrafter"/>
</dbReference>
<gene>
    <name evidence="8" type="ORF">EIP91_008622</name>
</gene>
<dbReference type="PROSITE" id="PS50135">
    <property type="entry name" value="ZF_ZZ_2"/>
    <property type="match status" value="2"/>
</dbReference>
<dbReference type="OrthoDB" id="661148at2759"/>
<dbReference type="PANTHER" id="PTHR15090">
    <property type="entry name" value="SEQUESTOSOME 1-RELATED"/>
    <property type="match status" value="1"/>
</dbReference>
<dbReference type="Gene3D" id="3.30.60.90">
    <property type="match status" value="4"/>
</dbReference>
<dbReference type="PROSITE" id="PS51745">
    <property type="entry name" value="PB1"/>
    <property type="match status" value="1"/>
</dbReference>
<feature type="domain" description="ZZ-type" evidence="6">
    <location>
        <begin position="863"/>
        <end position="920"/>
    </location>
</feature>
<evidence type="ECO:0000256" key="4">
    <source>
        <dbReference type="PROSITE-ProRule" id="PRU00228"/>
    </source>
</evidence>
<dbReference type="InterPro" id="IPR000270">
    <property type="entry name" value="PB1_dom"/>
</dbReference>
<dbReference type="PROSITE" id="PS01357">
    <property type="entry name" value="ZF_ZZ_1"/>
    <property type="match status" value="1"/>
</dbReference>
<feature type="region of interest" description="Disordered" evidence="5">
    <location>
        <begin position="158"/>
        <end position="260"/>
    </location>
</feature>
<dbReference type="AlphaFoldDB" id="A0A4R0RNA8"/>
<dbReference type="STRING" id="92696.A0A4R0RNA8"/>
<feature type="compositionally biased region" description="Low complexity" evidence="5">
    <location>
        <begin position="356"/>
        <end position="371"/>
    </location>
</feature>
<dbReference type="Gene3D" id="3.10.20.90">
    <property type="entry name" value="Phosphatidylinositol 3-kinase Catalytic Subunit, Chain A, domain 1"/>
    <property type="match status" value="1"/>
</dbReference>
<keyword evidence="2 4" id="KW-0863">Zinc-finger</keyword>
<keyword evidence="1" id="KW-0479">Metal-binding</keyword>
<evidence type="ECO:0008006" key="10">
    <source>
        <dbReference type="Google" id="ProtNLM"/>
    </source>
</evidence>
<name>A0A4R0RNA8_9APHY</name>
<dbReference type="GO" id="GO:0070530">
    <property type="term" value="F:K63-linked polyubiquitin modification-dependent protein binding"/>
    <property type="evidence" value="ECO:0007669"/>
    <property type="project" value="TreeGrafter"/>
</dbReference>
<protein>
    <recommendedName>
        <fullName evidence="10">ZZ-type domain-containing protein</fullName>
    </recommendedName>
</protein>
<dbReference type="GO" id="GO:0016235">
    <property type="term" value="C:aggresome"/>
    <property type="evidence" value="ECO:0007669"/>
    <property type="project" value="TreeGrafter"/>
</dbReference>
<evidence type="ECO:0000259" key="6">
    <source>
        <dbReference type="PROSITE" id="PS50135"/>
    </source>
</evidence>
<dbReference type="CDD" id="cd02340">
    <property type="entry name" value="ZZ_NBR1_like"/>
    <property type="match status" value="1"/>
</dbReference>
<sequence>MSSIYAPSEVEYTEYRPQQSDRPDRQLVVKCNYEGLNKRITFSSSRKCSYDLLRQRVEECFSLSATPYAIQYTDDDGETTDITTETDLTEAIRYFRPSADDPPLSSAASILSGRSFRSKITLRVKITVEYDGPSLSDTGSLVSLEEYREYRDRNGSEFSFSLDSQRTGEPDDDSITVSSKDMGSKHDVYRGQAGSRTLVSGPSREPLIRRLPRPPSSDWDQQTVSSVPKTSSYGRMSNPGPQTIREDDYQHGPYPSDPSSVFERLKMQESMEIESPSSSLTSSHMQTERGAAWIRDQNARAVKSVLGNLPEPSESDQQSVAAPDDTRSIMSGELELQKDGRGKFYYTYTSGGGTLSAAHSSSDSGYDDASSITFDTGSNADPEPAEASQSTNPRPSLDHQIMVERPASSSGSSPSHASSSSGHNHHHNHRSHSEPIFPQTDIPEDLLPFITATTQPPDNPTDCSNCGALLELLRYVCSTCGEKEPKAKLTDDTAFGKGKGKDVSSETINNPFTYPPRTMLSAGTSPSVSSWTLVADDNPFHDGHAVKYDPNGKPLPALPNNLPKSLSSPYLSIPSSSRTDVNQPSGYELCANCIESVGVFHALECSAAPGSSPSHGDWPPSPEEQQRAFSQWKRSAPKTRGQLRHAFTEKQWGARGWQDVEQDNLHSPKCSACDVPIVNKRYKCFSCESFSLCRACYSLVHEIHPSHAFLVLPEKPIRMRSEPAMDISAMATDNTGEPSMVHLGVKCTHCLREIIGARFHCAICNSVDICSNCDSAGLPGNLDSADGGHNSSHIMIKIPYPLSNTELQVASRQAIERWNTDGPKMEGPRSRRDSLLSSYARTVIGGRSTTSLNASSVAGETDSHGLQCNECRTMIVGVRYQCASCPSRPSAYNLCSNCEPHSYVYHDPMHIFFKLPRPVDTPIDWDVPLVPPLYKVPVGPTGGVYNSQSPKDYLGTLFHKSALCDRCMHRIIGEWYRCVYCAKDLCNHCEAVDTHDNDHFFMVLKAQIDMDQFRDFAQIGSVEQSPPVVPFPVYH</sequence>
<dbReference type="InterPro" id="IPR053793">
    <property type="entry name" value="PB1-like"/>
</dbReference>